<dbReference type="Proteomes" id="UP000664521">
    <property type="component" value="Unassembled WGS sequence"/>
</dbReference>
<dbReference type="InterPro" id="IPR036047">
    <property type="entry name" value="F-box-like_dom_sf"/>
</dbReference>
<dbReference type="PROSITE" id="PS50181">
    <property type="entry name" value="FBOX"/>
    <property type="match status" value="1"/>
</dbReference>
<dbReference type="Gene3D" id="1.20.1280.50">
    <property type="match status" value="1"/>
</dbReference>
<sequence length="425" mass="50022">MIGICDLPPELLVEVLRRLDISSIKEARLACRQWAETGAGCLPHRVYYAPRHDRIDVFNSISENTPFAANFTELVYDARMFHDAVLEGYRNYYWEDHHPSEEMFQKSREQYKSYLQLQTSILDTGRDFDTLRMGLKRLPNLRQISILGRFRDAVYFRPFIPTPHEWYRSWLLRQFKGIVEPSQLGELDRGSVWDCRGIENLFKAVASHAPKLHNLILDCEAEILSTTIYSGPKPTAPLKTIIPRLRKFRTTCETRESLDEEEIITQRSRDITSLLYESPQLNEIIFYLDRSFILKGRWSHLRVLTLIYGLLDLPNLRDFSQFHAEVLRELRLCNVQLRGVNSWEEVAEKLGRYWRLDMLLLSGLTDGTEPEQIDDLRRLESIARSFMVRISYEDLEVATNRRAVIAWHKQNQVFISEFQNSFYHL</sequence>
<dbReference type="SUPFAM" id="SSF81383">
    <property type="entry name" value="F-box domain"/>
    <property type="match status" value="1"/>
</dbReference>
<evidence type="ECO:0000259" key="1">
    <source>
        <dbReference type="PROSITE" id="PS50181"/>
    </source>
</evidence>
<gene>
    <name evidence="2" type="ORF">HETSPECPRED_009835</name>
</gene>
<protein>
    <recommendedName>
        <fullName evidence="1">F-box domain-containing protein</fullName>
    </recommendedName>
</protein>
<evidence type="ECO:0000313" key="3">
    <source>
        <dbReference type="Proteomes" id="UP000664521"/>
    </source>
</evidence>
<dbReference type="CDD" id="cd09917">
    <property type="entry name" value="F-box_SF"/>
    <property type="match status" value="1"/>
</dbReference>
<reference evidence="2" key="1">
    <citation type="submission" date="2021-03" db="EMBL/GenBank/DDBJ databases">
        <authorList>
            <person name="Tagirdzhanova G."/>
        </authorList>
    </citation>
    <scope>NUCLEOTIDE SEQUENCE</scope>
</reference>
<dbReference type="InterPro" id="IPR001810">
    <property type="entry name" value="F-box_dom"/>
</dbReference>
<comment type="caution">
    <text evidence="2">The sequence shown here is derived from an EMBL/GenBank/DDBJ whole genome shotgun (WGS) entry which is preliminary data.</text>
</comment>
<proteinExistence type="predicted"/>
<dbReference type="OrthoDB" id="5422579at2759"/>
<organism evidence="2 3">
    <name type="scientific">Heterodermia speciosa</name>
    <dbReference type="NCBI Taxonomy" id="116794"/>
    <lineage>
        <taxon>Eukaryota</taxon>
        <taxon>Fungi</taxon>
        <taxon>Dikarya</taxon>
        <taxon>Ascomycota</taxon>
        <taxon>Pezizomycotina</taxon>
        <taxon>Lecanoromycetes</taxon>
        <taxon>OSLEUM clade</taxon>
        <taxon>Lecanoromycetidae</taxon>
        <taxon>Caliciales</taxon>
        <taxon>Physciaceae</taxon>
        <taxon>Heterodermia</taxon>
    </lineage>
</organism>
<dbReference type="Pfam" id="PF12937">
    <property type="entry name" value="F-box-like"/>
    <property type="match status" value="1"/>
</dbReference>
<accession>A0A8H3IWI5</accession>
<keyword evidence="3" id="KW-1185">Reference proteome</keyword>
<dbReference type="EMBL" id="CAJPDS010000084">
    <property type="protein sequence ID" value="CAF9935588.1"/>
    <property type="molecule type" value="Genomic_DNA"/>
</dbReference>
<name>A0A8H3IWI5_9LECA</name>
<feature type="domain" description="F-box" evidence="1">
    <location>
        <begin position="1"/>
        <end position="34"/>
    </location>
</feature>
<dbReference type="AlphaFoldDB" id="A0A8H3IWI5"/>
<evidence type="ECO:0000313" key="2">
    <source>
        <dbReference type="EMBL" id="CAF9935588.1"/>
    </source>
</evidence>